<evidence type="ECO:0000313" key="1">
    <source>
        <dbReference type="EMBL" id="KAK8967859.1"/>
    </source>
</evidence>
<dbReference type="Proteomes" id="UP001412067">
    <property type="component" value="Unassembled WGS sequence"/>
</dbReference>
<name>A0ABR2MUH1_9ASPA</name>
<organism evidence="1 2">
    <name type="scientific">Platanthera guangdongensis</name>
    <dbReference type="NCBI Taxonomy" id="2320717"/>
    <lineage>
        <taxon>Eukaryota</taxon>
        <taxon>Viridiplantae</taxon>
        <taxon>Streptophyta</taxon>
        <taxon>Embryophyta</taxon>
        <taxon>Tracheophyta</taxon>
        <taxon>Spermatophyta</taxon>
        <taxon>Magnoliopsida</taxon>
        <taxon>Liliopsida</taxon>
        <taxon>Asparagales</taxon>
        <taxon>Orchidaceae</taxon>
        <taxon>Orchidoideae</taxon>
        <taxon>Orchideae</taxon>
        <taxon>Orchidinae</taxon>
        <taxon>Platanthera</taxon>
    </lineage>
</organism>
<accession>A0ABR2MUH1</accession>
<proteinExistence type="predicted"/>
<gene>
    <name evidence="1" type="ORF">KSP40_PGU003623</name>
</gene>
<keyword evidence="2" id="KW-1185">Reference proteome</keyword>
<comment type="caution">
    <text evidence="1">The sequence shown here is derived from an EMBL/GenBank/DDBJ whole genome shotgun (WGS) entry which is preliminary data.</text>
</comment>
<protein>
    <submittedName>
        <fullName evidence="1">Uncharacterized protein</fullName>
    </submittedName>
</protein>
<reference evidence="1 2" key="1">
    <citation type="journal article" date="2022" name="Nat. Plants">
        <title>Genomes of leafy and leafless Platanthera orchids illuminate the evolution of mycoheterotrophy.</title>
        <authorList>
            <person name="Li M.H."/>
            <person name="Liu K.W."/>
            <person name="Li Z."/>
            <person name="Lu H.C."/>
            <person name="Ye Q.L."/>
            <person name="Zhang D."/>
            <person name="Wang J.Y."/>
            <person name="Li Y.F."/>
            <person name="Zhong Z.M."/>
            <person name="Liu X."/>
            <person name="Yu X."/>
            <person name="Liu D.K."/>
            <person name="Tu X.D."/>
            <person name="Liu B."/>
            <person name="Hao Y."/>
            <person name="Liao X.Y."/>
            <person name="Jiang Y.T."/>
            <person name="Sun W.H."/>
            <person name="Chen J."/>
            <person name="Chen Y.Q."/>
            <person name="Ai Y."/>
            <person name="Zhai J.W."/>
            <person name="Wu S.S."/>
            <person name="Zhou Z."/>
            <person name="Hsiao Y.Y."/>
            <person name="Wu W.L."/>
            <person name="Chen Y.Y."/>
            <person name="Lin Y.F."/>
            <person name="Hsu J.L."/>
            <person name="Li C.Y."/>
            <person name="Wang Z.W."/>
            <person name="Zhao X."/>
            <person name="Zhong W.Y."/>
            <person name="Ma X.K."/>
            <person name="Ma L."/>
            <person name="Huang J."/>
            <person name="Chen G.Z."/>
            <person name="Huang M.Z."/>
            <person name="Huang L."/>
            <person name="Peng D.H."/>
            <person name="Luo Y.B."/>
            <person name="Zou S.Q."/>
            <person name="Chen S.P."/>
            <person name="Lan S."/>
            <person name="Tsai W.C."/>
            <person name="Van de Peer Y."/>
            <person name="Liu Z.J."/>
        </authorList>
    </citation>
    <scope>NUCLEOTIDE SEQUENCE [LARGE SCALE GENOMIC DNA]</scope>
    <source>
        <strain evidence="1">Lor288</strain>
    </source>
</reference>
<sequence length="110" mass="12278">MLYSSIEVIFPCLPETTSIYQIETKVLSQNRLNREASAHSLVHLEGYGHYLLHPQTDHQPLEETVGLILQSNPREGEELLQCRGLAVVPMNSAYTILQSTLNPSSTSSIQ</sequence>
<dbReference type="EMBL" id="JBBWWR010000004">
    <property type="protein sequence ID" value="KAK8967859.1"/>
    <property type="molecule type" value="Genomic_DNA"/>
</dbReference>
<evidence type="ECO:0000313" key="2">
    <source>
        <dbReference type="Proteomes" id="UP001412067"/>
    </source>
</evidence>